<feature type="domain" description="RelA/SpoT" evidence="2">
    <location>
        <begin position="639"/>
        <end position="787"/>
    </location>
</feature>
<sequence>MTMVTPAWSIETHSCYRRRLTRRFIDRTSLVSKNRTNELHLQSTDEYAPPPPRFLMMHTVEHFSEKMLHRPPRTRPARIKRCVVVLACLIGSHAYNLRGNSIHSQRHQMYIPANSFIKITAKSSGQTARCNPVESYDFDAEDVIREQSSQANSKPIGIDAKKARKRRRRNGGRSLPVKPAGDRMSPRRRSRCVAKSFDGDASEMPPWLTRYEGEDFSASSSTGDESHSISLIEPISDDLVPKMQRLRLALNGIFHKHPTTDTSTFTPSFPEVIPCFTDGEINEVMDAIRVASHGSSNLMEGCADFLYLMLTLEEEGMLNNEMLSSETWDDDDIGSVNDGWENGAGRGRPKPLSIVTRDILIAASFHYCDCVRARKAGVYDYARKSMEASLDVRFQNDFDKKKQLWLPPGMEALVGRGGDATRMGELEMVEPTIEESKLLLARIATRRKSAIDHYGEESVKIAAGAARLKRAEIMATTVNSGGSLTGVTNQLNDNSEILRSFLVSLSEDWRALVIRSVACLYRLKGIDEKYTQNSVSKHGVKTSSGSMVLSKTSIGITRDAFRVYAPLAQRLGMQRLKIELENTAFRILYPRQFSMASSLYSRDIDEMKSIVKVLSSRIEQLLKSDSVFVGQIEDVAVTSRVKEPYSLWKKMIRFRKEAADAKNKASSDPSEQAPSLKWIPDMIALRVVLRALRLSPLEDDESLRTREKMLCYYAMQLISDVWPASTRNEAKDYIKHPKPNGYQSLHYTARLMIAGEEWPFEVQIRSEEMHRIAEFGVAAHWDYKLRNKTAIMLPGEPLFHLNTTKLALRSEMQPVEKEVEEVDTSKVVKRPSRDTQKGRIASYIDALTSSRESIVQNNLFFFISSTKSALDGKIVSIDPSAPNVADVLKKFGANINGRMIEDIACGTLEIYRNGVMVSLDEDLSNGDVLTLPHSIIDSLNI</sequence>
<dbReference type="Pfam" id="PF04607">
    <property type="entry name" value="RelA_SpoT"/>
    <property type="match status" value="1"/>
</dbReference>
<dbReference type="SUPFAM" id="SSF81301">
    <property type="entry name" value="Nucleotidyltransferase"/>
    <property type="match status" value="1"/>
</dbReference>
<dbReference type="SUPFAM" id="SSF109604">
    <property type="entry name" value="HD-domain/PDEase-like"/>
    <property type="match status" value="1"/>
</dbReference>
<evidence type="ECO:0000256" key="1">
    <source>
        <dbReference type="SAM" id="MobiDB-lite"/>
    </source>
</evidence>
<dbReference type="EMBL" id="JALLAZ020001819">
    <property type="protein sequence ID" value="KAL3762763.1"/>
    <property type="molecule type" value="Genomic_DNA"/>
</dbReference>
<dbReference type="InterPro" id="IPR007685">
    <property type="entry name" value="RelA_SpoT"/>
</dbReference>
<dbReference type="Proteomes" id="UP001530315">
    <property type="component" value="Unassembled WGS sequence"/>
</dbReference>
<proteinExistence type="predicted"/>
<name>A0ABD3MG53_9STRA</name>
<dbReference type="SMART" id="SM00954">
    <property type="entry name" value="RelA_SpoT"/>
    <property type="match status" value="1"/>
</dbReference>
<organism evidence="3 4">
    <name type="scientific">Stephanodiscus triporus</name>
    <dbReference type="NCBI Taxonomy" id="2934178"/>
    <lineage>
        <taxon>Eukaryota</taxon>
        <taxon>Sar</taxon>
        <taxon>Stramenopiles</taxon>
        <taxon>Ochrophyta</taxon>
        <taxon>Bacillariophyta</taxon>
        <taxon>Coscinodiscophyceae</taxon>
        <taxon>Thalassiosirophycidae</taxon>
        <taxon>Stephanodiscales</taxon>
        <taxon>Stephanodiscaceae</taxon>
        <taxon>Stephanodiscus</taxon>
    </lineage>
</organism>
<feature type="compositionally biased region" description="Basic residues" evidence="1">
    <location>
        <begin position="162"/>
        <end position="171"/>
    </location>
</feature>
<reference evidence="3 4" key="1">
    <citation type="submission" date="2024-10" db="EMBL/GenBank/DDBJ databases">
        <title>Updated reference genomes for cyclostephanoid diatoms.</title>
        <authorList>
            <person name="Roberts W.R."/>
            <person name="Alverson A.J."/>
        </authorList>
    </citation>
    <scope>NUCLEOTIDE SEQUENCE [LARGE SCALE GENOMIC DNA]</scope>
    <source>
        <strain evidence="3 4">AJA276-08</strain>
    </source>
</reference>
<dbReference type="PANTHER" id="PTHR21262">
    <property type="entry name" value="GUANOSINE-3',5'-BIS DIPHOSPHATE 3'-PYROPHOSPHOHYDROLASE"/>
    <property type="match status" value="1"/>
</dbReference>
<evidence type="ECO:0000259" key="2">
    <source>
        <dbReference type="SMART" id="SM00954"/>
    </source>
</evidence>
<dbReference type="AlphaFoldDB" id="A0ABD3MG53"/>
<keyword evidence="4" id="KW-1185">Reference proteome</keyword>
<evidence type="ECO:0000313" key="4">
    <source>
        <dbReference type="Proteomes" id="UP001530315"/>
    </source>
</evidence>
<dbReference type="InterPro" id="IPR043519">
    <property type="entry name" value="NT_sf"/>
</dbReference>
<dbReference type="PANTHER" id="PTHR21262:SF31">
    <property type="entry name" value="GTP PYROPHOSPHOKINASE"/>
    <property type="match status" value="1"/>
</dbReference>
<accession>A0ABD3MG53</accession>
<dbReference type="Gene3D" id="3.30.460.10">
    <property type="entry name" value="Beta Polymerase, domain 2"/>
    <property type="match status" value="1"/>
</dbReference>
<gene>
    <name evidence="3" type="ORF">ACHAW5_002268</name>
</gene>
<dbReference type="Gene3D" id="1.10.3210.10">
    <property type="entry name" value="Hypothetical protein af1432"/>
    <property type="match status" value="1"/>
</dbReference>
<protein>
    <recommendedName>
        <fullName evidence="2">RelA/SpoT domain-containing protein</fullName>
    </recommendedName>
</protein>
<comment type="caution">
    <text evidence="3">The sequence shown here is derived from an EMBL/GenBank/DDBJ whole genome shotgun (WGS) entry which is preliminary data.</text>
</comment>
<feature type="region of interest" description="Disordered" evidence="1">
    <location>
        <begin position="147"/>
        <end position="199"/>
    </location>
</feature>
<dbReference type="CDD" id="cd05399">
    <property type="entry name" value="NT_Rel-Spo_like"/>
    <property type="match status" value="1"/>
</dbReference>
<evidence type="ECO:0000313" key="3">
    <source>
        <dbReference type="EMBL" id="KAL3762763.1"/>
    </source>
</evidence>